<dbReference type="Gene3D" id="3.30.40.10">
    <property type="entry name" value="Zinc/RING finger domain, C3HC4 (zinc finger)"/>
    <property type="match status" value="1"/>
</dbReference>
<dbReference type="PANTHER" id="PTHR45877:SF2">
    <property type="entry name" value="E3 UBIQUITIN-PROTEIN LIGASE SINA-RELATED"/>
    <property type="match status" value="1"/>
</dbReference>
<gene>
    <name evidence="5" type="ORF">ODALV1_LOCUS2724</name>
</gene>
<evidence type="ECO:0000256" key="3">
    <source>
        <dbReference type="ARBA" id="ARBA00022833"/>
    </source>
</evidence>
<evidence type="ECO:0000256" key="2">
    <source>
        <dbReference type="ARBA" id="ARBA00022771"/>
    </source>
</evidence>
<keyword evidence="1" id="KW-0479">Metal-binding</keyword>
<organism evidence="5 6">
    <name type="scientific">Orchesella dallaii</name>
    <dbReference type="NCBI Taxonomy" id="48710"/>
    <lineage>
        <taxon>Eukaryota</taxon>
        <taxon>Metazoa</taxon>
        <taxon>Ecdysozoa</taxon>
        <taxon>Arthropoda</taxon>
        <taxon>Hexapoda</taxon>
        <taxon>Collembola</taxon>
        <taxon>Entomobryomorpha</taxon>
        <taxon>Entomobryoidea</taxon>
        <taxon>Orchesellidae</taxon>
        <taxon>Orchesellinae</taxon>
        <taxon>Orchesella</taxon>
    </lineage>
</organism>
<name>A0ABP1PTW8_9HEXA</name>
<reference evidence="5 6" key="1">
    <citation type="submission" date="2024-08" db="EMBL/GenBank/DDBJ databases">
        <authorList>
            <person name="Cucini C."/>
            <person name="Frati F."/>
        </authorList>
    </citation>
    <scope>NUCLEOTIDE SEQUENCE [LARGE SCALE GENOMIC DNA]</scope>
</reference>
<evidence type="ECO:0000313" key="5">
    <source>
        <dbReference type="EMBL" id="CAL8073834.1"/>
    </source>
</evidence>
<feature type="domain" description="E3 ubiquitin-protein ligase Sina-like RING finger" evidence="4">
    <location>
        <begin position="33"/>
        <end position="67"/>
    </location>
</feature>
<sequence length="317" mass="36014">MSSENKSKDRLKTSPGEIKTLPTSEEILKLLECPCCLEPPVPPIKTCSTGHIICSFCRPRLTRCAICREPYTDCRNFPLEAIFNGCTIACKFWGRGCHQIVSGDKFVEHVKICQYRTLCCSHCHDTVSPVEKYVEHLKEKHEAIGYDTEQEVYTYKNCVSDLYNDSRFPDQYAIFDGRYFIISVQIRSQFLNIWLSIVENLSTLPADYKNGENSEENSLEEIKKRAERSHYSAVITISSETLPVPVAVWSIPIYPLQNGEPDSALIVNIPINPTFRGFLTPLESTSNDGEESAASDGLRKYSWSFTYSFSKVIDDKQ</sequence>
<dbReference type="InterPro" id="IPR004162">
    <property type="entry name" value="SINA-like_animal"/>
</dbReference>
<evidence type="ECO:0000256" key="1">
    <source>
        <dbReference type="ARBA" id="ARBA00022723"/>
    </source>
</evidence>
<accession>A0ABP1PTW8</accession>
<dbReference type="EMBL" id="CAXLJM020000007">
    <property type="protein sequence ID" value="CAL8073834.1"/>
    <property type="molecule type" value="Genomic_DNA"/>
</dbReference>
<proteinExistence type="predicted"/>
<dbReference type="InterPro" id="IPR049548">
    <property type="entry name" value="Sina-like_RING"/>
</dbReference>
<dbReference type="Pfam" id="PF21362">
    <property type="entry name" value="Sina_RING"/>
    <property type="match status" value="1"/>
</dbReference>
<dbReference type="PANTHER" id="PTHR45877">
    <property type="entry name" value="E3 UBIQUITIN-PROTEIN LIGASE SIAH2"/>
    <property type="match status" value="1"/>
</dbReference>
<comment type="caution">
    <text evidence="5">The sequence shown here is derived from an EMBL/GenBank/DDBJ whole genome shotgun (WGS) entry which is preliminary data.</text>
</comment>
<dbReference type="InterPro" id="IPR013083">
    <property type="entry name" value="Znf_RING/FYVE/PHD"/>
</dbReference>
<evidence type="ECO:0000313" key="6">
    <source>
        <dbReference type="Proteomes" id="UP001642540"/>
    </source>
</evidence>
<keyword evidence="2" id="KW-0863">Zinc-finger</keyword>
<evidence type="ECO:0000259" key="4">
    <source>
        <dbReference type="Pfam" id="PF21362"/>
    </source>
</evidence>
<protein>
    <recommendedName>
        <fullName evidence="4">E3 ubiquitin-protein ligase Sina-like RING finger domain-containing protein</fullName>
    </recommendedName>
</protein>
<keyword evidence="3" id="KW-0862">Zinc</keyword>
<dbReference type="Proteomes" id="UP001642540">
    <property type="component" value="Unassembled WGS sequence"/>
</dbReference>
<keyword evidence="6" id="KW-1185">Reference proteome</keyword>